<accession>A0A1L9TU55</accession>
<dbReference type="InterPro" id="IPR019819">
    <property type="entry name" value="Carboxylesterase_B_CS"/>
</dbReference>
<name>A0A1L9TU55_9EURO</name>
<reference evidence="4" key="1">
    <citation type="journal article" date="2017" name="Genome Biol.">
        <title>Comparative genomics reveals high biological diversity and specific adaptations in the industrially and medically important fungal genus Aspergillus.</title>
        <authorList>
            <person name="de Vries R.P."/>
            <person name="Riley R."/>
            <person name="Wiebenga A."/>
            <person name="Aguilar-Osorio G."/>
            <person name="Amillis S."/>
            <person name="Uchima C.A."/>
            <person name="Anderluh G."/>
            <person name="Asadollahi M."/>
            <person name="Askin M."/>
            <person name="Barry K."/>
            <person name="Battaglia E."/>
            <person name="Bayram O."/>
            <person name="Benocci T."/>
            <person name="Braus-Stromeyer S.A."/>
            <person name="Caldana C."/>
            <person name="Canovas D."/>
            <person name="Cerqueira G.C."/>
            <person name="Chen F."/>
            <person name="Chen W."/>
            <person name="Choi C."/>
            <person name="Clum A."/>
            <person name="Dos Santos R.A."/>
            <person name="Damasio A.R."/>
            <person name="Diallinas G."/>
            <person name="Emri T."/>
            <person name="Fekete E."/>
            <person name="Flipphi M."/>
            <person name="Freyberg S."/>
            <person name="Gallo A."/>
            <person name="Gournas C."/>
            <person name="Habgood R."/>
            <person name="Hainaut M."/>
            <person name="Harispe M.L."/>
            <person name="Henrissat B."/>
            <person name="Hilden K.S."/>
            <person name="Hope R."/>
            <person name="Hossain A."/>
            <person name="Karabika E."/>
            <person name="Karaffa L."/>
            <person name="Karanyi Z."/>
            <person name="Krasevec N."/>
            <person name="Kuo A."/>
            <person name="Kusch H."/>
            <person name="LaButti K."/>
            <person name="Lagendijk E.L."/>
            <person name="Lapidus A."/>
            <person name="Levasseur A."/>
            <person name="Lindquist E."/>
            <person name="Lipzen A."/>
            <person name="Logrieco A.F."/>
            <person name="MacCabe A."/>
            <person name="Maekelae M.R."/>
            <person name="Malavazi I."/>
            <person name="Melin P."/>
            <person name="Meyer V."/>
            <person name="Mielnichuk N."/>
            <person name="Miskei M."/>
            <person name="Molnar A.P."/>
            <person name="Mule G."/>
            <person name="Ngan C.Y."/>
            <person name="Orejas M."/>
            <person name="Orosz E."/>
            <person name="Ouedraogo J.P."/>
            <person name="Overkamp K.M."/>
            <person name="Park H.-S."/>
            <person name="Perrone G."/>
            <person name="Piumi F."/>
            <person name="Punt P.J."/>
            <person name="Ram A.F."/>
            <person name="Ramon A."/>
            <person name="Rauscher S."/>
            <person name="Record E."/>
            <person name="Riano-Pachon D.M."/>
            <person name="Robert V."/>
            <person name="Roehrig J."/>
            <person name="Ruller R."/>
            <person name="Salamov A."/>
            <person name="Salih N.S."/>
            <person name="Samson R.A."/>
            <person name="Sandor E."/>
            <person name="Sanguinetti M."/>
            <person name="Schuetze T."/>
            <person name="Sepcic K."/>
            <person name="Shelest E."/>
            <person name="Sherlock G."/>
            <person name="Sophianopoulou V."/>
            <person name="Squina F.M."/>
            <person name="Sun H."/>
            <person name="Susca A."/>
            <person name="Todd R.B."/>
            <person name="Tsang A."/>
            <person name="Unkles S.E."/>
            <person name="van de Wiele N."/>
            <person name="van Rossen-Uffink D."/>
            <person name="Oliveira J.V."/>
            <person name="Vesth T.C."/>
            <person name="Visser J."/>
            <person name="Yu J.-H."/>
            <person name="Zhou M."/>
            <person name="Andersen M.R."/>
            <person name="Archer D.B."/>
            <person name="Baker S.E."/>
            <person name="Benoit I."/>
            <person name="Brakhage A.A."/>
            <person name="Braus G.H."/>
            <person name="Fischer R."/>
            <person name="Frisvad J.C."/>
            <person name="Goldman G.H."/>
            <person name="Houbraken J."/>
            <person name="Oakley B."/>
            <person name="Pocsi I."/>
            <person name="Scazzocchio C."/>
            <person name="Seiboth B."/>
            <person name="vanKuyk P.A."/>
            <person name="Wortman J."/>
            <person name="Dyer P.S."/>
            <person name="Grigoriev I.V."/>
        </authorList>
    </citation>
    <scope>NUCLEOTIDE SEQUENCE [LARGE SCALE GENOMIC DNA]</scope>
    <source>
        <strain evidence="4">CBS 593.65</strain>
    </source>
</reference>
<dbReference type="PANTHER" id="PTHR11559">
    <property type="entry name" value="CARBOXYLESTERASE"/>
    <property type="match status" value="1"/>
</dbReference>
<evidence type="ECO:0000259" key="2">
    <source>
        <dbReference type="Pfam" id="PF00135"/>
    </source>
</evidence>
<evidence type="ECO:0000313" key="3">
    <source>
        <dbReference type="EMBL" id="OJJ62967.1"/>
    </source>
</evidence>
<dbReference type="GeneID" id="63767766"/>
<dbReference type="Gene3D" id="3.40.50.1820">
    <property type="entry name" value="alpha/beta hydrolase"/>
    <property type="match status" value="1"/>
</dbReference>
<dbReference type="InterPro" id="IPR050309">
    <property type="entry name" value="Type-B_Carboxylest/Lipase"/>
</dbReference>
<dbReference type="SUPFAM" id="SSF53474">
    <property type="entry name" value="alpha/beta-Hydrolases"/>
    <property type="match status" value="1"/>
</dbReference>
<dbReference type="STRING" id="1036612.A0A1L9TU55"/>
<sequence>MLILSSLVTFLLSALLSECTPVDTETAIRHGNHLPLLKLPYGTWRAHHYNDSADVYTFRNIRYAAPPVGDLRWSKPAPPEFTPGIQNGSYGHNCIPAPIPGNFESPIFANITKNAAEDCLFLDVYVPGKALKERNSSMPVVVWIQGGGYVTGSKDQAIELGYYDGTSLVQRADNNLIVVSINYRLGGFGFLAGEPLLTQGDFNAGLHDQRAALEWVQSYIHLLGGNRHNVSAWGQSSGAGSIMYHLIAEGGTRDPLFRRTLLQSTAFGANANPPVYQKRFETFAAAAGCPAKGEESLRCLRAANSSVLAKANGEVFAGEAAPVPDGKYIRSPALVEYARGNTWKDMDSIINSHVFDEASLFLPDPIPNDFLQSFISGSLPPNSTAGTKRMVDYYEERYPNPSMKEKVTAMYFDLIFSCNMRAVLEAYPNNSWSMQYSFIDDIVNGTHGSDAPATWYNPKLQGYTEPLFEKFQRYLTNHARTGDPNVPRSGEYHLRFWPRISGLGDEVPGNVLNVTNGGFEIIQDRQMSRDVCEISKEVLLDAVQ</sequence>
<feature type="domain" description="Carboxylesterase type B" evidence="2">
    <location>
        <begin position="48"/>
        <end position="505"/>
    </location>
</feature>
<organism evidence="3 4">
    <name type="scientific">Aspergillus sydowii CBS 593.65</name>
    <dbReference type="NCBI Taxonomy" id="1036612"/>
    <lineage>
        <taxon>Eukaryota</taxon>
        <taxon>Fungi</taxon>
        <taxon>Dikarya</taxon>
        <taxon>Ascomycota</taxon>
        <taxon>Pezizomycotina</taxon>
        <taxon>Eurotiomycetes</taxon>
        <taxon>Eurotiomycetidae</taxon>
        <taxon>Eurotiales</taxon>
        <taxon>Aspergillaceae</taxon>
        <taxon>Aspergillus</taxon>
        <taxon>Aspergillus subgen. Nidulantes</taxon>
    </lineage>
</organism>
<dbReference type="RefSeq" id="XP_040706773.1">
    <property type="nucleotide sequence ID" value="XM_040851693.1"/>
</dbReference>
<dbReference type="AlphaFoldDB" id="A0A1L9TU55"/>
<keyword evidence="4" id="KW-1185">Reference proteome</keyword>
<dbReference type="OrthoDB" id="408631at2759"/>
<evidence type="ECO:0000313" key="4">
    <source>
        <dbReference type="Proteomes" id="UP000184356"/>
    </source>
</evidence>
<dbReference type="InterPro" id="IPR002018">
    <property type="entry name" value="CarbesteraseB"/>
</dbReference>
<evidence type="ECO:0000256" key="1">
    <source>
        <dbReference type="SAM" id="SignalP"/>
    </source>
</evidence>
<gene>
    <name evidence="3" type="ORF">ASPSYDRAFT_86617</name>
</gene>
<dbReference type="InterPro" id="IPR029058">
    <property type="entry name" value="AB_hydrolase_fold"/>
</dbReference>
<dbReference type="VEuPathDB" id="FungiDB:ASPSYDRAFT_86617"/>
<feature type="chain" id="PRO_5012205708" description="Carboxylesterase type B domain-containing protein" evidence="1">
    <location>
        <begin position="20"/>
        <end position="544"/>
    </location>
</feature>
<feature type="signal peptide" evidence="1">
    <location>
        <begin position="1"/>
        <end position="19"/>
    </location>
</feature>
<dbReference type="Proteomes" id="UP000184356">
    <property type="component" value="Unassembled WGS sequence"/>
</dbReference>
<dbReference type="PROSITE" id="PS00941">
    <property type="entry name" value="CARBOXYLESTERASE_B_2"/>
    <property type="match status" value="1"/>
</dbReference>
<protein>
    <recommendedName>
        <fullName evidence="2">Carboxylesterase type B domain-containing protein</fullName>
    </recommendedName>
</protein>
<keyword evidence="1" id="KW-0732">Signal</keyword>
<proteinExistence type="predicted"/>
<dbReference type="EMBL" id="KV878583">
    <property type="protein sequence ID" value="OJJ62967.1"/>
    <property type="molecule type" value="Genomic_DNA"/>
</dbReference>
<dbReference type="Pfam" id="PF00135">
    <property type="entry name" value="COesterase"/>
    <property type="match status" value="1"/>
</dbReference>